<dbReference type="RefSeq" id="WP_377466187.1">
    <property type="nucleotide sequence ID" value="NZ_JBHUOP010000003.1"/>
</dbReference>
<organism evidence="3 4">
    <name type="scientific">Populibacterium corticicola</name>
    <dbReference type="NCBI Taxonomy" id="1812826"/>
    <lineage>
        <taxon>Bacteria</taxon>
        <taxon>Bacillati</taxon>
        <taxon>Actinomycetota</taxon>
        <taxon>Actinomycetes</taxon>
        <taxon>Micrococcales</taxon>
        <taxon>Jonesiaceae</taxon>
        <taxon>Populibacterium</taxon>
    </lineage>
</organism>
<dbReference type="InterPro" id="IPR011051">
    <property type="entry name" value="RmlC_Cupin_sf"/>
</dbReference>
<dbReference type="GO" id="GO:0016853">
    <property type="term" value="F:isomerase activity"/>
    <property type="evidence" value="ECO:0007669"/>
    <property type="project" value="UniProtKB-KW"/>
</dbReference>
<accession>A0ABW5XHP9</accession>
<dbReference type="EMBL" id="JBHUOP010000003">
    <property type="protein sequence ID" value="MFD2840358.1"/>
    <property type="molecule type" value="Genomic_DNA"/>
</dbReference>
<evidence type="ECO:0000256" key="1">
    <source>
        <dbReference type="ARBA" id="ARBA00022723"/>
    </source>
</evidence>
<evidence type="ECO:0000313" key="4">
    <source>
        <dbReference type="Proteomes" id="UP001597391"/>
    </source>
</evidence>
<gene>
    <name evidence="3" type="ORF">ACFSYH_07205</name>
</gene>
<comment type="caution">
    <text evidence="3">The sequence shown here is derived from an EMBL/GenBank/DDBJ whole genome shotgun (WGS) entry which is preliminary data.</text>
</comment>
<dbReference type="PANTHER" id="PTHR42742:SF3">
    <property type="entry name" value="FRUCTOKINASE"/>
    <property type="match status" value="1"/>
</dbReference>
<keyword evidence="1" id="KW-0479">Metal-binding</keyword>
<dbReference type="InterPro" id="IPR051804">
    <property type="entry name" value="Carb_Metab_Reg_Kinase/Isom"/>
</dbReference>
<name>A0ABW5XHP9_9MICO</name>
<sequence length="324" mass="35105">MFQLDRNCPPDRFYRGGSRITAFRHLDSAPEREPEDWVGSTVSLFGEDRVGLSALPNGSLIRDVLSADPEHWFGPEHLAQFGNDPMILTKLLDAGQRLPVHAHPHREFAQAHLGSSHGKAEAWYILTPGEVWLGVARELPRETFNGLVAQQQVDELRDHLHRLSVSTGDIVYVPPGTLHAIGAGVFLVEVQEPTDFSILAEWNGYALDGAADGHLNIGFDAALQAVDLTVRSGDEMRRLVSTTGTLSTEYFRVQHLTVAGTVRIPASYAVVVVLDGEIRVAGAIAAQTWCGGTTWLVAHADGPLTLTGAGDVVFCLPPDPLSEA</sequence>
<dbReference type="CDD" id="cd07010">
    <property type="entry name" value="cupin_PMI_type_I_N_bac"/>
    <property type="match status" value="1"/>
</dbReference>
<proteinExistence type="predicted"/>
<evidence type="ECO:0000313" key="3">
    <source>
        <dbReference type="EMBL" id="MFD2840358.1"/>
    </source>
</evidence>
<reference evidence="4" key="1">
    <citation type="journal article" date="2019" name="Int. J. Syst. Evol. Microbiol.">
        <title>The Global Catalogue of Microorganisms (GCM) 10K type strain sequencing project: providing services to taxonomists for standard genome sequencing and annotation.</title>
        <authorList>
            <consortium name="The Broad Institute Genomics Platform"/>
            <consortium name="The Broad Institute Genome Sequencing Center for Infectious Disease"/>
            <person name="Wu L."/>
            <person name="Ma J."/>
        </authorList>
    </citation>
    <scope>NUCLEOTIDE SEQUENCE [LARGE SCALE GENOMIC DNA]</scope>
    <source>
        <strain evidence="4">KCTC 33576</strain>
    </source>
</reference>
<dbReference type="Gene3D" id="2.60.120.10">
    <property type="entry name" value="Jelly Rolls"/>
    <property type="match status" value="1"/>
</dbReference>
<dbReference type="Proteomes" id="UP001597391">
    <property type="component" value="Unassembled WGS sequence"/>
</dbReference>
<evidence type="ECO:0000256" key="2">
    <source>
        <dbReference type="ARBA" id="ARBA00022833"/>
    </source>
</evidence>
<keyword evidence="3" id="KW-0413">Isomerase</keyword>
<protein>
    <submittedName>
        <fullName evidence="3">Class I mannose-6-phosphate isomerase</fullName>
    </submittedName>
</protein>
<dbReference type="SUPFAM" id="SSF51182">
    <property type="entry name" value="RmlC-like cupins"/>
    <property type="match status" value="1"/>
</dbReference>
<keyword evidence="2" id="KW-0862">Zinc</keyword>
<dbReference type="InterPro" id="IPR014710">
    <property type="entry name" value="RmlC-like_jellyroll"/>
</dbReference>
<keyword evidence="4" id="KW-1185">Reference proteome</keyword>
<dbReference type="PANTHER" id="PTHR42742">
    <property type="entry name" value="TRANSCRIPTIONAL REPRESSOR MPRA"/>
    <property type="match status" value="1"/>
</dbReference>